<organism evidence="1 2">
    <name type="scientific">Paractinoplanes aksuensis</name>
    <dbReference type="NCBI Taxonomy" id="2939490"/>
    <lineage>
        <taxon>Bacteria</taxon>
        <taxon>Bacillati</taxon>
        <taxon>Actinomycetota</taxon>
        <taxon>Actinomycetes</taxon>
        <taxon>Micromonosporales</taxon>
        <taxon>Micromonosporaceae</taxon>
        <taxon>Paractinoplanes</taxon>
    </lineage>
</organism>
<evidence type="ECO:0000313" key="2">
    <source>
        <dbReference type="Proteomes" id="UP001523369"/>
    </source>
</evidence>
<keyword evidence="2" id="KW-1185">Reference proteome</keyword>
<dbReference type="Proteomes" id="UP001523369">
    <property type="component" value="Unassembled WGS sequence"/>
</dbReference>
<reference evidence="1 2" key="1">
    <citation type="submission" date="2022-06" db="EMBL/GenBank/DDBJ databases">
        <title>New Species of the Genus Actinoplanes, ActinopZanes ferrugineus.</title>
        <authorList>
            <person name="Ding P."/>
        </authorList>
    </citation>
    <scope>NUCLEOTIDE SEQUENCE [LARGE SCALE GENOMIC DNA]</scope>
    <source>
        <strain evidence="1 2">TRM88003</strain>
    </source>
</reference>
<comment type="caution">
    <text evidence="1">The sequence shown here is derived from an EMBL/GenBank/DDBJ whole genome shotgun (WGS) entry which is preliminary data.</text>
</comment>
<dbReference type="RefSeq" id="WP_253236014.1">
    <property type="nucleotide sequence ID" value="NZ_JAMYJR010000003.1"/>
</dbReference>
<protein>
    <recommendedName>
        <fullName evidence="3">Secreted protein</fullName>
    </recommendedName>
</protein>
<proteinExistence type="predicted"/>
<sequence length="185" mass="18178">MTTTGEITRRWGAATLMAGLLTGGGLLAGSAAASGSGVAAVFGAGGAPISGAGVAAIDAGAAAAPVGGNAVVPGGGGAAAAVGAAVCTRLVTPATAGAGEWIPILAYRHRDRKGPLEIRFDGQPVSYRLLRHAGSCTPRATEIFLVVGVPSGVAHGRHEIQLYEPARTPGRPPERIAVSTIMLGP</sequence>
<evidence type="ECO:0000313" key="1">
    <source>
        <dbReference type="EMBL" id="MCO8269873.1"/>
    </source>
</evidence>
<gene>
    <name evidence="1" type="ORF">M1L60_04610</name>
</gene>
<dbReference type="EMBL" id="JAMYJR010000003">
    <property type="protein sequence ID" value="MCO8269873.1"/>
    <property type="molecule type" value="Genomic_DNA"/>
</dbReference>
<evidence type="ECO:0008006" key="3">
    <source>
        <dbReference type="Google" id="ProtNLM"/>
    </source>
</evidence>
<accession>A0ABT1DGA7</accession>
<name>A0ABT1DGA7_9ACTN</name>